<dbReference type="PANTHER" id="PTHR22714">
    <property type="entry name" value="PROTEIN CBG02446-RELATED"/>
    <property type="match status" value="1"/>
</dbReference>
<evidence type="ECO:0000313" key="3">
    <source>
        <dbReference type="WBParaSite" id="PSAMB.scaffold1599size29535.g13951.t1"/>
    </source>
</evidence>
<keyword evidence="2" id="KW-1185">Reference proteome</keyword>
<name>A0A914V6E4_9BILA</name>
<keyword evidence="1" id="KW-0812">Transmembrane</keyword>
<reference evidence="3" key="1">
    <citation type="submission" date="2022-11" db="UniProtKB">
        <authorList>
            <consortium name="WormBaseParasite"/>
        </authorList>
    </citation>
    <scope>IDENTIFICATION</scope>
</reference>
<evidence type="ECO:0000256" key="1">
    <source>
        <dbReference type="SAM" id="Phobius"/>
    </source>
</evidence>
<protein>
    <submittedName>
        <fullName evidence="3">Uncharacterized protein</fullName>
    </submittedName>
</protein>
<dbReference type="WBParaSite" id="PSAMB.scaffold1599size29535.g13951.t1">
    <property type="protein sequence ID" value="PSAMB.scaffold1599size29535.g13951.t1"/>
    <property type="gene ID" value="PSAMB.scaffold1599size29535.g13951"/>
</dbReference>
<dbReference type="Gene3D" id="3.40.190.10">
    <property type="entry name" value="Periplasmic binding protein-like II"/>
    <property type="match status" value="1"/>
</dbReference>
<proteinExistence type="predicted"/>
<keyword evidence="1" id="KW-1133">Transmembrane helix</keyword>
<dbReference type="InterPro" id="IPR040128">
    <property type="entry name" value="T25E4.2-like"/>
</dbReference>
<feature type="transmembrane region" description="Helical" evidence="1">
    <location>
        <begin position="188"/>
        <end position="209"/>
    </location>
</feature>
<feature type="transmembrane region" description="Helical" evidence="1">
    <location>
        <begin position="137"/>
        <end position="159"/>
    </location>
</feature>
<organism evidence="2 3">
    <name type="scientific">Plectus sambesii</name>
    <dbReference type="NCBI Taxonomy" id="2011161"/>
    <lineage>
        <taxon>Eukaryota</taxon>
        <taxon>Metazoa</taxon>
        <taxon>Ecdysozoa</taxon>
        <taxon>Nematoda</taxon>
        <taxon>Chromadorea</taxon>
        <taxon>Plectida</taxon>
        <taxon>Plectina</taxon>
        <taxon>Plectoidea</taxon>
        <taxon>Plectidae</taxon>
        <taxon>Plectus</taxon>
    </lineage>
</organism>
<evidence type="ECO:0000313" key="2">
    <source>
        <dbReference type="Proteomes" id="UP000887566"/>
    </source>
</evidence>
<dbReference type="AlphaFoldDB" id="A0A914V6E4"/>
<sequence>MATIRIGNYPFWGPESGLCSAKSFEPGPKCKSPGYGPETIGFLCDYLRKPYEIVNFPQDTPIGGLEANEPWSGMLGMLQNGTVDALSVPWILTEIRQRHFAFTVPTHVFSSAYIIGTQLPTTLQIASRIFVTFDLNLFVAVFATIFTLFATLVGIHYFWGKKKAIQIDDDRSNRLIRKAMSKHTHQPYASTKILVLMYTIVVVLFADLYKDSLLVYLLIPKEDVRWSENVIWQMVEKRQLKMVAIRDAYHNSGTWQNVHDGNNAKSKLFKQALEANPPLLVDTLDEVVAMFATNPPGLVYYTDMPQVALIIRENPLLKTVNVEDPVQNVYR</sequence>
<keyword evidence="1" id="KW-0472">Membrane</keyword>
<accession>A0A914V6E4</accession>
<dbReference type="SUPFAM" id="SSF53850">
    <property type="entry name" value="Periplasmic binding protein-like II"/>
    <property type="match status" value="1"/>
</dbReference>
<dbReference type="Proteomes" id="UP000887566">
    <property type="component" value="Unplaced"/>
</dbReference>